<name>A0AAX6GTX7_IRIPA</name>
<evidence type="ECO:0000313" key="2">
    <source>
        <dbReference type="EMBL" id="KAJ6831691.1"/>
    </source>
</evidence>
<organism evidence="2 3">
    <name type="scientific">Iris pallida</name>
    <name type="common">Sweet iris</name>
    <dbReference type="NCBI Taxonomy" id="29817"/>
    <lineage>
        <taxon>Eukaryota</taxon>
        <taxon>Viridiplantae</taxon>
        <taxon>Streptophyta</taxon>
        <taxon>Embryophyta</taxon>
        <taxon>Tracheophyta</taxon>
        <taxon>Spermatophyta</taxon>
        <taxon>Magnoliopsida</taxon>
        <taxon>Liliopsida</taxon>
        <taxon>Asparagales</taxon>
        <taxon>Iridaceae</taxon>
        <taxon>Iridoideae</taxon>
        <taxon>Irideae</taxon>
        <taxon>Iris</taxon>
    </lineage>
</organism>
<dbReference type="AlphaFoldDB" id="A0AAX6GTX7"/>
<reference evidence="2" key="2">
    <citation type="submission" date="2023-04" db="EMBL/GenBank/DDBJ databases">
        <authorList>
            <person name="Bruccoleri R.E."/>
            <person name="Oakeley E.J."/>
            <person name="Faust A.-M."/>
            <person name="Dessus-Babus S."/>
            <person name="Altorfer M."/>
            <person name="Burckhardt D."/>
            <person name="Oertli M."/>
            <person name="Naumann U."/>
            <person name="Petersen F."/>
            <person name="Wong J."/>
        </authorList>
    </citation>
    <scope>NUCLEOTIDE SEQUENCE</scope>
    <source>
        <strain evidence="2">GSM-AAB239-AS_SAM_17_03QT</strain>
        <tissue evidence="2">Leaf</tissue>
    </source>
</reference>
<reference evidence="2" key="1">
    <citation type="journal article" date="2023" name="GigaByte">
        <title>Genome assembly of the bearded iris, Iris pallida Lam.</title>
        <authorList>
            <person name="Bruccoleri R.E."/>
            <person name="Oakeley E.J."/>
            <person name="Faust A.M.E."/>
            <person name="Altorfer M."/>
            <person name="Dessus-Babus S."/>
            <person name="Burckhardt D."/>
            <person name="Oertli M."/>
            <person name="Naumann U."/>
            <person name="Petersen F."/>
            <person name="Wong J."/>
        </authorList>
    </citation>
    <scope>NUCLEOTIDE SEQUENCE</scope>
    <source>
        <strain evidence="2">GSM-AAB239-AS_SAM_17_03QT</strain>
    </source>
</reference>
<feature type="region of interest" description="Disordered" evidence="1">
    <location>
        <begin position="1"/>
        <end position="24"/>
    </location>
</feature>
<evidence type="ECO:0000313" key="3">
    <source>
        <dbReference type="Proteomes" id="UP001140949"/>
    </source>
</evidence>
<sequence>MPPGTINAVSAVPRAAQNKGRRNNPMAFCRLRPCSSLVEAERRRAPTFSPVGPPSDRSIPNCSTASTSVPEIYPVSAPRVFSSGQSSSSQHRCTSNRPTVARGEYRW</sequence>
<comment type="caution">
    <text evidence="2">The sequence shown here is derived from an EMBL/GenBank/DDBJ whole genome shotgun (WGS) entry which is preliminary data.</text>
</comment>
<feature type="region of interest" description="Disordered" evidence="1">
    <location>
        <begin position="43"/>
        <end position="66"/>
    </location>
</feature>
<protein>
    <submittedName>
        <fullName evidence="2">Uncharacterized protein</fullName>
    </submittedName>
</protein>
<proteinExistence type="predicted"/>
<accession>A0AAX6GTX7</accession>
<dbReference type="Proteomes" id="UP001140949">
    <property type="component" value="Unassembled WGS sequence"/>
</dbReference>
<keyword evidence="3" id="KW-1185">Reference proteome</keyword>
<dbReference type="EMBL" id="JANAVB010016599">
    <property type="protein sequence ID" value="KAJ6831691.1"/>
    <property type="molecule type" value="Genomic_DNA"/>
</dbReference>
<evidence type="ECO:0000256" key="1">
    <source>
        <dbReference type="SAM" id="MobiDB-lite"/>
    </source>
</evidence>
<gene>
    <name evidence="2" type="ORF">M6B38_347970</name>
</gene>
<feature type="region of interest" description="Disordered" evidence="1">
    <location>
        <begin position="80"/>
        <end position="107"/>
    </location>
</feature>